<dbReference type="PROSITE" id="PS51462">
    <property type="entry name" value="NUDIX"/>
    <property type="match status" value="1"/>
</dbReference>
<evidence type="ECO:0000313" key="9">
    <source>
        <dbReference type="Proteomes" id="UP000704960"/>
    </source>
</evidence>
<evidence type="ECO:0000256" key="2">
    <source>
        <dbReference type="ARBA" id="ARBA00018911"/>
    </source>
</evidence>
<evidence type="ECO:0000256" key="3">
    <source>
        <dbReference type="ARBA" id="ARBA00022741"/>
    </source>
</evidence>
<dbReference type="PANTHER" id="PTHR21340">
    <property type="entry name" value="DIADENOSINE 5,5-P1,P4-TETRAPHOSPHATE PYROPHOSPHOHYDROLASE MUTT"/>
    <property type="match status" value="1"/>
</dbReference>
<dbReference type="InterPro" id="IPR020476">
    <property type="entry name" value="Nudix_hydrolase"/>
</dbReference>
<dbReference type="Pfam" id="PF00293">
    <property type="entry name" value="NUDIX"/>
    <property type="match status" value="1"/>
</dbReference>
<accession>A0A932YW21</accession>
<evidence type="ECO:0000256" key="5">
    <source>
        <dbReference type="ARBA" id="ARBA00032644"/>
    </source>
</evidence>
<reference evidence="8" key="1">
    <citation type="submission" date="2020-07" db="EMBL/GenBank/DDBJ databases">
        <title>Huge and variable diversity of episymbiotic CPR bacteria and DPANN archaea in groundwater ecosystems.</title>
        <authorList>
            <person name="He C.Y."/>
            <person name="Keren R."/>
            <person name="Whittaker M."/>
            <person name="Farag I.F."/>
            <person name="Doudna J."/>
            <person name="Cate J.H.D."/>
            <person name="Banfield J.F."/>
        </authorList>
    </citation>
    <scope>NUCLEOTIDE SEQUENCE</scope>
    <source>
        <strain evidence="8">NC_groundwater_1226_Ag_S-0.1um_59_124</strain>
    </source>
</reference>
<proteinExistence type="inferred from homology"/>
<dbReference type="SUPFAM" id="SSF55811">
    <property type="entry name" value="Nudix"/>
    <property type="match status" value="1"/>
</dbReference>
<dbReference type="PRINTS" id="PR00502">
    <property type="entry name" value="NUDIXFAMILY"/>
</dbReference>
<dbReference type="PROSITE" id="PS00893">
    <property type="entry name" value="NUDIX_BOX"/>
    <property type="match status" value="1"/>
</dbReference>
<protein>
    <recommendedName>
        <fullName evidence="2">Bis(5'-nucleosyl)-tetraphosphatase [asymmetrical]</fullName>
    </recommendedName>
    <alternativeName>
        <fullName evidence="5">Diadenosine 5',5'''-P1,P4-tetraphosphate asymmetrical hydrolase</fullName>
    </alternativeName>
</protein>
<dbReference type="InterPro" id="IPR003565">
    <property type="entry name" value="Tetra_PHTase"/>
</dbReference>
<feature type="domain" description="Nudix hydrolase" evidence="7">
    <location>
        <begin position="2"/>
        <end position="157"/>
    </location>
</feature>
<dbReference type="Gene3D" id="3.90.79.10">
    <property type="entry name" value="Nucleoside Triphosphate Pyrophosphohydrolase"/>
    <property type="match status" value="1"/>
</dbReference>
<evidence type="ECO:0000256" key="6">
    <source>
        <dbReference type="RuleBase" id="RU003476"/>
    </source>
</evidence>
<gene>
    <name evidence="8" type="ORF">HY474_00560</name>
</gene>
<keyword evidence="4 6" id="KW-0378">Hydrolase</keyword>
<dbReference type="AlphaFoldDB" id="A0A932YW21"/>
<dbReference type="GO" id="GO:0004081">
    <property type="term" value="F:bis(5'-nucleosyl)-tetraphosphatase (asymmetrical) activity"/>
    <property type="evidence" value="ECO:0007669"/>
    <property type="project" value="TreeGrafter"/>
</dbReference>
<name>A0A932YW21_9BACT</name>
<evidence type="ECO:0000313" key="8">
    <source>
        <dbReference type="EMBL" id="MBI4132105.1"/>
    </source>
</evidence>
<evidence type="ECO:0000256" key="4">
    <source>
        <dbReference type="ARBA" id="ARBA00022801"/>
    </source>
</evidence>
<dbReference type="GO" id="GO:0006754">
    <property type="term" value="P:ATP biosynthetic process"/>
    <property type="evidence" value="ECO:0007669"/>
    <property type="project" value="TreeGrafter"/>
</dbReference>
<dbReference type="InterPro" id="IPR015797">
    <property type="entry name" value="NUDIX_hydrolase-like_dom_sf"/>
</dbReference>
<dbReference type="Proteomes" id="UP000704960">
    <property type="component" value="Unassembled WGS sequence"/>
</dbReference>
<dbReference type="EMBL" id="JACQMJ010000004">
    <property type="protein sequence ID" value="MBI4132105.1"/>
    <property type="molecule type" value="Genomic_DNA"/>
</dbReference>
<dbReference type="InterPro" id="IPR051325">
    <property type="entry name" value="Nudix_hydrolase_domain"/>
</dbReference>
<dbReference type="InterPro" id="IPR020084">
    <property type="entry name" value="NUDIX_hydrolase_CS"/>
</dbReference>
<dbReference type="GO" id="GO:0000166">
    <property type="term" value="F:nucleotide binding"/>
    <property type="evidence" value="ECO:0007669"/>
    <property type="project" value="UniProtKB-KW"/>
</dbReference>
<dbReference type="InterPro" id="IPR000086">
    <property type="entry name" value="NUDIX_hydrolase_dom"/>
</dbReference>
<comment type="caution">
    <text evidence="8">The sequence shown here is derived from an EMBL/GenBank/DDBJ whole genome shotgun (WGS) entry which is preliminary data.</text>
</comment>
<evidence type="ECO:0000256" key="1">
    <source>
        <dbReference type="ARBA" id="ARBA00005582"/>
    </source>
</evidence>
<dbReference type="CDD" id="cd03428">
    <property type="entry name" value="NUDIX_Ap4A_Nudt2"/>
    <property type="match status" value="1"/>
</dbReference>
<evidence type="ECO:0000259" key="7">
    <source>
        <dbReference type="PROSITE" id="PS51462"/>
    </source>
</evidence>
<organism evidence="8 9">
    <name type="scientific">Candidatus Sungiibacteriota bacterium</name>
    <dbReference type="NCBI Taxonomy" id="2750080"/>
    <lineage>
        <taxon>Bacteria</taxon>
        <taxon>Candidatus Sungiibacteriota</taxon>
    </lineage>
</organism>
<dbReference type="GO" id="GO:0006167">
    <property type="term" value="P:AMP biosynthetic process"/>
    <property type="evidence" value="ECO:0007669"/>
    <property type="project" value="TreeGrafter"/>
</dbReference>
<dbReference type="PANTHER" id="PTHR21340:SF0">
    <property type="entry name" value="BIS(5'-NUCLEOSYL)-TETRAPHOSPHATASE [ASYMMETRICAL]"/>
    <property type="match status" value="1"/>
</dbReference>
<keyword evidence="3" id="KW-0547">Nucleotide-binding</keyword>
<sequence>MRRVISAGAVIFRRGRDLPDRQAGGHLKFLLLYHGRNYWNFPKGKLEEGERATQAFLREVEEETGLKHQDMRVLSGFRATDRYTFFDRYAQPATSNAKPAAERGQVFKIVIYYLVEARTRHIAISEEHEGFAWFTYREALKVARYKNTQAILKQAYEFIEKNLPRTTTRAPHHRERR</sequence>
<comment type="similarity">
    <text evidence="1 6">Belongs to the Nudix hydrolase family.</text>
</comment>